<gene>
    <name evidence="2" type="ORF">VOLCADRAFT_119246</name>
</gene>
<dbReference type="GeneID" id="9615042"/>
<dbReference type="InParanoid" id="D8UBB9"/>
<reference evidence="2 3" key="1">
    <citation type="journal article" date="2010" name="Science">
        <title>Genomic analysis of organismal complexity in the multicellular green alga Volvox carteri.</title>
        <authorList>
            <person name="Prochnik S.E."/>
            <person name="Umen J."/>
            <person name="Nedelcu A.M."/>
            <person name="Hallmann A."/>
            <person name="Miller S.M."/>
            <person name="Nishii I."/>
            <person name="Ferris P."/>
            <person name="Kuo A."/>
            <person name="Mitros T."/>
            <person name="Fritz-Laylin L.K."/>
            <person name="Hellsten U."/>
            <person name="Chapman J."/>
            <person name="Simakov O."/>
            <person name="Rensing S.A."/>
            <person name="Terry A."/>
            <person name="Pangilinan J."/>
            <person name="Kapitonov V."/>
            <person name="Jurka J."/>
            <person name="Salamov A."/>
            <person name="Shapiro H."/>
            <person name="Schmutz J."/>
            <person name="Grimwood J."/>
            <person name="Lindquist E."/>
            <person name="Lucas S."/>
            <person name="Grigoriev I.V."/>
            <person name="Schmitt R."/>
            <person name="Kirk D."/>
            <person name="Rokhsar D.S."/>
        </authorList>
    </citation>
    <scope>NUCLEOTIDE SEQUENCE [LARGE SCALE GENOMIC DNA]</scope>
    <source>
        <strain evidence="3">f. Nagariensis / Eve</strain>
    </source>
</reference>
<feature type="non-terminal residue" evidence="2">
    <location>
        <position position="1"/>
    </location>
</feature>
<keyword evidence="3" id="KW-1185">Reference proteome</keyword>
<dbReference type="STRING" id="3068.D8UBB9"/>
<feature type="compositionally biased region" description="Basic and acidic residues" evidence="1">
    <location>
        <begin position="19"/>
        <end position="38"/>
    </location>
</feature>
<accession>D8UBB9</accession>
<name>D8UBB9_VOLCA</name>
<evidence type="ECO:0000313" key="2">
    <source>
        <dbReference type="EMBL" id="EFJ42921.1"/>
    </source>
</evidence>
<evidence type="ECO:0000313" key="3">
    <source>
        <dbReference type="Proteomes" id="UP000001058"/>
    </source>
</evidence>
<sequence>EQEALADKYSQFDPTSGEPTHDKEGKLLEGKAKDKARKDFEKAVKVREPLTKKLAEDPQALDSMRAELEDLRKQLEALST</sequence>
<dbReference type="OrthoDB" id="534760at2759"/>
<dbReference type="Proteomes" id="UP000001058">
    <property type="component" value="Unassembled WGS sequence"/>
</dbReference>
<evidence type="ECO:0000256" key="1">
    <source>
        <dbReference type="SAM" id="MobiDB-lite"/>
    </source>
</evidence>
<dbReference type="EMBL" id="GL378377">
    <property type="protein sequence ID" value="EFJ42921.1"/>
    <property type="molecule type" value="Genomic_DNA"/>
</dbReference>
<protein>
    <submittedName>
        <fullName evidence="2">Uncharacterized protein</fullName>
    </submittedName>
</protein>
<proteinExistence type="predicted"/>
<feature type="region of interest" description="Disordered" evidence="1">
    <location>
        <begin position="1"/>
        <end position="38"/>
    </location>
</feature>
<dbReference type="RefSeq" id="XP_002955961.1">
    <property type="nucleotide sequence ID" value="XM_002955915.1"/>
</dbReference>
<organism evidence="3">
    <name type="scientific">Volvox carteri f. nagariensis</name>
    <dbReference type="NCBI Taxonomy" id="3068"/>
    <lineage>
        <taxon>Eukaryota</taxon>
        <taxon>Viridiplantae</taxon>
        <taxon>Chlorophyta</taxon>
        <taxon>core chlorophytes</taxon>
        <taxon>Chlorophyceae</taxon>
        <taxon>CS clade</taxon>
        <taxon>Chlamydomonadales</taxon>
        <taxon>Volvocaceae</taxon>
        <taxon>Volvox</taxon>
    </lineage>
</organism>
<dbReference type="KEGG" id="vcn:VOLCADRAFT_119246"/>
<dbReference type="AlphaFoldDB" id="D8UBB9"/>